<reference evidence="3 4" key="2">
    <citation type="journal article" date="2019" name="G3 (Bethesda)">
        <title>Hybrid Assembly of the Genome of the Entomopathogenic Nematode Steinernema carpocapsae Identifies the X-Chromosome.</title>
        <authorList>
            <person name="Serra L."/>
            <person name="Macchietto M."/>
            <person name="Macias-Munoz A."/>
            <person name="McGill C.J."/>
            <person name="Rodriguez I.M."/>
            <person name="Rodriguez B."/>
            <person name="Murad R."/>
            <person name="Mortazavi A."/>
        </authorList>
    </citation>
    <scope>NUCLEOTIDE SEQUENCE [LARGE SCALE GENOMIC DNA]</scope>
    <source>
        <strain evidence="3 4">ALL</strain>
    </source>
</reference>
<evidence type="ECO:0000313" key="4">
    <source>
        <dbReference type="Proteomes" id="UP000298663"/>
    </source>
</evidence>
<keyword evidence="2" id="KW-1133">Transmembrane helix</keyword>
<comment type="caution">
    <text evidence="3">The sequence shown here is derived from an EMBL/GenBank/DDBJ whole genome shotgun (WGS) entry which is preliminary data.</text>
</comment>
<keyword evidence="4" id="KW-1185">Reference proteome</keyword>
<evidence type="ECO:0000313" key="3">
    <source>
        <dbReference type="EMBL" id="TKR57629.1"/>
    </source>
</evidence>
<dbReference type="AlphaFoldDB" id="A0A4U5LP11"/>
<gene>
    <name evidence="3" type="ORF">L596_030306</name>
</gene>
<feature type="transmembrane region" description="Helical" evidence="2">
    <location>
        <begin position="12"/>
        <end position="30"/>
    </location>
</feature>
<organism evidence="3 4">
    <name type="scientific">Steinernema carpocapsae</name>
    <name type="common">Entomopathogenic nematode</name>
    <dbReference type="NCBI Taxonomy" id="34508"/>
    <lineage>
        <taxon>Eukaryota</taxon>
        <taxon>Metazoa</taxon>
        <taxon>Ecdysozoa</taxon>
        <taxon>Nematoda</taxon>
        <taxon>Chromadorea</taxon>
        <taxon>Rhabditida</taxon>
        <taxon>Tylenchina</taxon>
        <taxon>Panagrolaimomorpha</taxon>
        <taxon>Strongyloidoidea</taxon>
        <taxon>Steinernematidae</taxon>
        <taxon>Steinernema</taxon>
    </lineage>
</organism>
<dbReference type="OrthoDB" id="5875811at2759"/>
<sequence length="142" mass="15418">MTDAATPHDALYYAKVVLFMLFYACIDMLTKGVAAANNYLQQQNCSPPPNIVAPAKVGKVAANDPQYQTLAGIGDNLFPDKKDASTPKSKRRSQRQSIQVAALEIKTPANQTQKAKPKDPQYQTLAGLSDAVFDKKGSDEET</sequence>
<feature type="compositionally biased region" description="Basic and acidic residues" evidence="1">
    <location>
        <begin position="132"/>
        <end position="142"/>
    </location>
</feature>
<evidence type="ECO:0000256" key="2">
    <source>
        <dbReference type="SAM" id="Phobius"/>
    </source>
</evidence>
<proteinExistence type="predicted"/>
<feature type="region of interest" description="Disordered" evidence="1">
    <location>
        <begin position="72"/>
        <end position="142"/>
    </location>
</feature>
<evidence type="ECO:0000256" key="1">
    <source>
        <dbReference type="SAM" id="MobiDB-lite"/>
    </source>
</evidence>
<dbReference type="EMBL" id="AZBU02000014">
    <property type="protein sequence ID" value="TKR57629.1"/>
    <property type="molecule type" value="Genomic_DNA"/>
</dbReference>
<keyword evidence="2" id="KW-0472">Membrane</keyword>
<name>A0A4U5LP11_STECR</name>
<reference evidence="3 4" key="1">
    <citation type="journal article" date="2015" name="Genome Biol.">
        <title>Comparative genomics of Steinernema reveals deeply conserved gene regulatory networks.</title>
        <authorList>
            <person name="Dillman A.R."/>
            <person name="Macchietto M."/>
            <person name="Porter C.F."/>
            <person name="Rogers A."/>
            <person name="Williams B."/>
            <person name="Antoshechkin I."/>
            <person name="Lee M.M."/>
            <person name="Goodwin Z."/>
            <person name="Lu X."/>
            <person name="Lewis E.E."/>
            <person name="Goodrich-Blair H."/>
            <person name="Stock S.P."/>
            <person name="Adams B.J."/>
            <person name="Sternberg P.W."/>
            <person name="Mortazavi A."/>
        </authorList>
    </citation>
    <scope>NUCLEOTIDE SEQUENCE [LARGE SCALE GENOMIC DNA]</scope>
    <source>
        <strain evidence="3 4">ALL</strain>
    </source>
</reference>
<protein>
    <submittedName>
        <fullName evidence="3">Uncharacterized protein</fullName>
    </submittedName>
</protein>
<dbReference type="Proteomes" id="UP000298663">
    <property type="component" value="Unassembled WGS sequence"/>
</dbReference>
<accession>A0A4U5LP11</accession>
<keyword evidence="2" id="KW-0812">Transmembrane</keyword>
<dbReference type="Pfam" id="PF03057">
    <property type="entry name" value="DUF236"/>
    <property type="match status" value="2"/>
</dbReference>
<dbReference type="InterPro" id="IPR004296">
    <property type="entry name" value="DUF236"/>
</dbReference>